<feature type="region of interest" description="Disordered" evidence="5">
    <location>
        <begin position="354"/>
        <end position="376"/>
    </location>
</feature>
<evidence type="ECO:0000313" key="7">
    <source>
        <dbReference type="EMBL" id="KZO96211.1"/>
    </source>
</evidence>
<feature type="domain" description="ABC transporter" evidence="6">
    <location>
        <begin position="445"/>
        <end position="656"/>
    </location>
</feature>
<dbReference type="SMART" id="SM00382">
    <property type="entry name" value="AAA"/>
    <property type="match status" value="2"/>
</dbReference>
<dbReference type="Proteomes" id="UP000076738">
    <property type="component" value="Unassembled WGS sequence"/>
</dbReference>
<dbReference type="OrthoDB" id="2110130at2759"/>
<dbReference type="GO" id="GO:0016887">
    <property type="term" value="F:ATP hydrolysis activity"/>
    <property type="evidence" value="ECO:0007669"/>
    <property type="project" value="InterPro"/>
</dbReference>
<evidence type="ECO:0000256" key="5">
    <source>
        <dbReference type="SAM" id="MobiDB-lite"/>
    </source>
</evidence>
<accession>A0A167M098</accession>
<dbReference type="PANTHER" id="PTHR19211:SF135">
    <property type="entry name" value="ATPASE, PUTATIVE (AFU_ORTHOLOGUE AFUA_1G16440)-RELATED"/>
    <property type="match status" value="1"/>
</dbReference>
<keyword evidence="2" id="KW-0547">Nucleotide-binding</keyword>
<protein>
    <submittedName>
        <fullName evidence="7">p-loop containing nucleoside triphosphate hydrolase protein</fullName>
    </submittedName>
</protein>
<reference evidence="7 8" key="1">
    <citation type="journal article" date="2016" name="Mol. Biol. Evol.">
        <title>Comparative Genomics of Early-Diverging Mushroom-Forming Fungi Provides Insights into the Origins of Lignocellulose Decay Capabilities.</title>
        <authorList>
            <person name="Nagy L.G."/>
            <person name="Riley R."/>
            <person name="Tritt A."/>
            <person name="Adam C."/>
            <person name="Daum C."/>
            <person name="Floudas D."/>
            <person name="Sun H."/>
            <person name="Yadav J.S."/>
            <person name="Pangilinan J."/>
            <person name="Larsson K.H."/>
            <person name="Matsuura K."/>
            <person name="Barry K."/>
            <person name="Labutti K."/>
            <person name="Kuo R."/>
            <person name="Ohm R.A."/>
            <person name="Bhattacharya S.S."/>
            <person name="Shirouzu T."/>
            <person name="Yoshinaga Y."/>
            <person name="Martin F.M."/>
            <person name="Grigoriev I.V."/>
            <person name="Hibbett D.S."/>
        </authorList>
    </citation>
    <scope>NUCLEOTIDE SEQUENCE [LARGE SCALE GENOMIC DNA]</scope>
    <source>
        <strain evidence="7 8">TUFC12733</strain>
    </source>
</reference>
<feature type="domain" description="ABC transporter" evidence="6">
    <location>
        <begin position="25"/>
        <end position="343"/>
    </location>
</feature>
<sequence length="690" mass="76825">MAPEIICTSQQSRFHTDTLATSNEIDLKGINVSIGRTDLLVDCHLRLKAGVRYGLLGRNGTGKSTLFTALREGLIPGLPSNVRIVLVSQTLADSFGEERDAEKNDKATVLERALEQFEELSAAVESHSTSRIQRTVSAYELELIKEDHATKKKIAMRRSGRRGKAARLEEDKAELRLKEAEEAFANLSLNPTPSSDPLSQAMSHLSDLQVILDAVDYKTTASRAGVILSGLAFTQEMIDGAYASLSGGWRSRAALAGALLVQSEVLLLDEPNNFLDLPTTMWFEQYLTEQVDERTIVVTSHDQEFLDRVVEETMYIRLQKLRYFEGTPLQLEIHERKERKRALKMQGALDKKRAHVESSIQKGRASAKKTGDDNRARMAASRQRKLDERWGVEVNAKGHKFKLNRDMAFQYALTTRQGVEFEDQERNVKIFLPQAPELRTMGDLITFDKVSFKFPKTQRLLLEDVTFSVPQSGRMAFVGANGQGKSTLGKLITGALKPTVESLTRATQGTRTTAIQYFLEHFEKKGEVVDDGEARACLGTLGLGGKAMGETPVDGLSGGQKVRLAFSLIIFRPPPLLFLDEITTHLDLATIKALAVALRAFTGGIILITQDRWFCRVVIELAPMHARDEEGGSDDKDDDADEDHEGQWKKGKVWRVMNGKVRLMEGGMDEYVEKVEKAMAKKARLAAQSK</sequence>
<evidence type="ECO:0000259" key="6">
    <source>
        <dbReference type="PROSITE" id="PS50893"/>
    </source>
</evidence>
<evidence type="ECO:0000256" key="1">
    <source>
        <dbReference type="ARBA" id="ARBA00022737"/>
    </source>
</evidence>
<dbReference type="PANTHER" id="PTHR19211">
    <property type="entry name" value="ATP-BINDING TRANSPORT PROTEIN-RELATED"/>
    <property type="match status" value="1"/>
</dbReference>
<feature type="coiled-coil region" evidence="4">
    <location>
        <begin position="163"/>
        <end position="190"/>
    </location>
</feature>
<dbReference type="PROSITE" id="PS50893">
    <property type="entry name" value="ABC_TRANSPORTER_2"/>
    <property type="match status" value="2"/>
</dbReference>
<dbReference type="InterPro" id="IPR003593">
    <property type="entry name" value="AAA+_ATPase"/>
</dbReference>
<dbReference type="EMBL" id="KV417285">
    <property type="protein sequence ID" value="KZO96211.1"/>
    <property type="molecule type" value="Genomic_DNA"/>
</dbReference>
<proteinExistence type="predicted"/>
<feature type="compositionally biased region" description="Acidic residues" evidence="5">
    <location>
        <begin position="635"/>
        <end position="644"/>
    </location>
</feature>
<keyword evidence="7" id="KW-0378">Hydrolase</keyword>
<feature type="region of interest" description="Disordered" evidence="5">
    <location>
        <begin position="627"/>
        <end position="648"/>
    </location>
</feature>
<organism evidence="7 8">
    <name type="scientific">Calocera viscosa (strain TUFC12733)</name>
    <dbReference type="NCBI Taxonomy" id="1330018"/>
    <lineage>
        <taxon>Eukaryota</taxon>
        <taxon>Fungi</taxon>
        <taxon>Dikarya</taxon>
        <taxon>Basidiomycota</taxon>
        <taxon>Agaricomycotina</taxon>
        <taxon>Dacrymycetes</taxon>
        <taxon>Dacrymycetales</taxon>
        <taxon>Dacrymycetaceae</taxon>
        <taxon>Calocera</taxon>
    </lineage>
</organism>
<name>A0A167M098_CALVF</name>
<dbReference type="GO" id="GO:0005524">
    <property type="term" value="F:ATP binding"/>
    <property type="evidence" value="ECO:0007669"/>
    <property type="project" value="UniProtKB-KW"/>
</dbReference>
<dbReference type="Gene3D" id="3.40.50.300">
    <property type="entry name" value="P-loop containing nucleotide triphosphate hydrolases"/>
    <property type="match status" value="2"/>
</dbReference>
<dbReference type="AlphaFoldDB" id="A0A167M098"/>
<keyword evidence="3" id="KW-0067">ATP-binding</keyword>
<dbReference type="Pfam" id="PF00005">
    <property type="entry name" value="ABC_tran"/>
    <property type="match status" value="2"/>
</dbReference>
<dbReference type="PROSITE" id="PS00211">
    <property type="entry name" value="ABC_TRANSPORTER_1"/>
    <property type="match status" value="2"/>
</dbReference>
<evidence type="ECO:0000256" key="4">
    <source>
        <dbReference type="SAM" id="Coils"/>
    </source>
</evidence>
<gene>
    <name evidence="7" type="ORF">CALVIDRAFT_564092</name>
</gene>
<evidence type="ECO:0000256" key="3">
    <source>
        <dbReference type="ARBA" id="ARBA00022840"/>
    </source>
</evidence>
<dbReference type="CDD" id="cd03221">
    <property type="entry name" value="ABCF_EF-3"/>
    <property type="match status" value="1"/>
</dbReference>
<dbReference type="SUPFAM" id="SSF52540">
    <property type="entry name" value="P-loop containing nucleoside triphosphate hydrolases"/>
    <property type="match status" value="2"/>
</dbReference>
<evidence type="ECO:0000256" key="2">
    <source>
        <dbReference type="ARBA" id="ARBA00022741"/>
    </source>
</evidence>
<dbReference type="STRING" id="1330018.A0A167M098"/>
<evidence type="ECO:0000313" key="8">
    <source>
        <dbReference type="Proteomes" id="UP000076738"/>
    </source>
</evidence>
<dbReference type="InterPro" id="IPR050611">
    <property type="entry name" value="ABCF"/>
</dbReference>
<keyword evidence="8" id="KW-1185">Reference proteome</keyword>
<dbReference type="InterPro" id="IPR017871">
    <property type="entry name" value="ABC_transporter-like_CS"/>
</dbReference>
<keyword evidence="4" id="KW-0175">Coiled coil</keyword>
<dbReference type="InterPro" id="IPR027417">
    <property type="entry name" value="P-loop_NTPase"/>
</dbReference>
<dbReference type="InterPro" id="IPR003439">
    <property type="entry name" value="ABC_transporter-like_ATP-bd"/>
</dbReference>
<keyword evidence="1" id="KW-0677">Repeat</keyword>